<sequence length="118" mass="14308">MQLMKFVTRDTKDKNKILVWCTTNRLITFRDFMQYVLDNLKNPKDFMIIDTEKDLVYDMYKVATEIYGMKERTFEEIMNDVHTGKWAKYSDDELKGLEKGECKDDYTELFWKNYPTNK</sequence>
<organism evidence="1 2">
    <name type="scientific">Agathobacter rectalis</name>
    <dbReference type="NCBI Taxonomy" id="39491"/>
    <lineage>
        <taxon>Bacteria</taxon>
        <taxon>Bacillati</taxon>
        <taxon>Bacillota</taxon>
        <taxon>Clostridia</taxon>
        <taxon>Lachnospirales</taxon>
        <taxon>Lachnospiraceae</taxon>
        <taxon>Agathobacter</taxon>
    </lineage>
</organism>
<dbReference type="AlphaFoldDB" id="A0A414ZRB0"/>
<dbReference type="Proteomes" id="UP000285865">
    <property type="component" value="Unassembled WGS sequence"/>
</dbReference>
<reference evidence="1 2" key="1">
    <citation type="submission" date="2018-08" db="EMBL/GenBank/DDBJ databases">
        <title>A genome reference for cultivated species of the human gut microbiota.</title>
        <authorList>
            <person name="Zou Y."/>
            <person name="Xue W."/>
            <person name="Luo G."/>
        </authorList>
    </citation>
    <scope>NUCLEOTIDE SEQUENCE [LARGE SCALE GENOMIC DNA]</scope>
    <source>
        <strain evidence="1 2">AM16-11</strain>
    </source>
</reference>
<evidence type="ECO:0000313" key="1">
    <source>
        <dbReference type="EMBL" id="RHI25767.1"/>
    </source>
</evidence>
<gene>
    <name evidence="1" type="ORF">DW172_03535</name>
</gene>
<accession>A0A414ZRB0</accession>
<evidence type="ECO:0000313" key="2">
    <source>
        <dbReference type="Proteomes" id="UP000285865"/>
    </source>
</evidence>
<protein>
    <submittedName>
        <fullName evidence="1">Uncharacterized protein</fullName>
    </submittedName>
</protein>
<comment type="caution">
    <text evidence="1">The sequence shown here is derived from an EMBL/GenBank/DDBJ whole genome shotgun (WGS) entry which is preliminary data.</text>
</comment>
<proteinExistence type="predicted"/>
<dbReference type="EMBL" id="QRKN01000001">
    <property type="protein sequence ID" value="RHI25767.1"/>
    <property type="molecule type" value="Genomic_DNA"/>
</dbReference>
<name>A0A414ZRB0_9FIRM</name>